<dbReference type="PROSITE" id="PS00211">
    <property type="entry name" value="ABC_TRANSPORTER_1"/>
    <property type="match status" value="1"/>
</dbReference>
<keyword evidence="2" id="KW-0813">Transport</keyword>
<dbReference type="PROSITE" id="PS50893">
    <property type="entry name" value="ABC_TRANSPORTER_2"/>
    <property type="match status" value="1"/>
</dbReference>
<dbReference type="SMART" id="SM00382">
    <property type="entry name" value="AAA"/>
    <property type="match status" value="1"/>
</dbReference>
<dbReference type="Pfam" id="PF00005">
    <property type="entry name" value="ABC_tran"/>
    <property type="match status" value="1"/>
</dbReference>
<dbReference type="Proteomes" id="UP000593892">
    <property type="component" value="Chromosome"/>
</dbReference>
<name>A0A7S7NNQ1_PALFE</name>
<keyword evidence="7" id="KW-1185">Reference proteome</keyword>
<dbReference type="EMBL" id="CP063849">
    <property type="protein sequence ID" value="QOY86971.1"/>
    <property type="molecule type" value="Genomic_DNA"/>
</dbReference>
<feature type="domain" description="ABC transporter" evidence="5">
    <location>
        <begin position="11"/>
        <end position="238"/>
    </location>
</feature>
<evidence type="ECO:0000256" key="2">
    <source>
        <dbReference type="ARBA" id="ARBA00022448"/>
    </source>
</evidence>
<dbReference type="GO" id="GO:0005524">
    <property type="term" value="F:ATP binding"/>
    <property type="evidence" value="ECO:0007669"/>
    <property type="project" value="UniProtKB-KW"/>
</dbReference>
<dbReference type="PANTHER" id="PTHR24220:SF689">
    <property type="entry name" value="LIPOPROTEIN-RELEASING SYSTEM ATP-BINDING PROTEIN LOLD"/>
    <property type="match status" value="1"/>
</dbReference>
<evidence type="ECO:0000256" key="1">
    <source>
        <dbReference type="ARBA" id="ARBA00005417"/>
    </source>
</evidence>
<reference evidence="6 7" key="1">
    <citation type="submission" date="2020-10" db="EMBL/GenBank/DDBJ databases">
        <title>Complete genome sequence of Paludibaculum fermentans P105T, a facultatively anaerobic acidobacterium capable of dissimilatory Fe(III) reduction.</title>
        <authorList>
            <person name="Dedysh S.N."/>
            <person name="Beletsky A.V."/>
            <person name="Kulichevskaya I.S."/>
            <person name="Mardanov A.V."/>
            <person name="Ravin N.V."/>
        </authorList>
    </citation>
    <scope>NUCLEOTIDE SEQUENCE [LARGE SCALE GENOMIC DNA]</scope>
    <source>
        <strain evidence="6 7">P105</strain>
    </source>
</reference>
<dbReference type="GO" id="GO:0016887">
    <property type="term" value="F:ATP hydrolysis activity"/>
    <property type="evidence" value="ECO:0007669"/>
    <property type="project" value="InterPro"/>
</dbReference>
<dbReference type="GO" id="GO:0005886">
    <property type="term" value="C:plasma membrane"/>
    <property type="evidence" value="ECO:0007669"/>
    <property type="project" value="TreeGrafter"/>
</dbReference>
<gene>
    <name evidence="6" type="ORF">IRI77_30015</name>
</gene>
<sequence>MAKHGENVPPLEARGLGKRYHSGPAELTVFAGLDLRLEAGDRVALTGESGTGKSTLLHLLGLLDAPSEGTIRVDGQATEGLDEGGLANLRNRAIGFVWQMNTLLPEFTALENVMMPLLIRGERKGAAEQAQELLSEVGLAARGHHLAGELSGGEQQRVVLARALVAGPKLLLADEPTGNLDERTGNMIMELIEEVHERRRLTTLYVTHNPAYAERATKVLELRGGKIRNLGAQATPPAS</sequence>
<evidence type="ECO:0000313" key="6">
    <source>
        <dbReference type="EMBL" id="QOY86971.1"/>
    </source>
</evidence>
<keyword evidence="3" id="KW-0547">Nucleotide-binding</keyword>
<dbReference type="InterPro" id="IPR003439">
    <property type="entry name" value="ABC_transporter-like_ATP-bd"/>
</dbReference>
<accession>A0A7S7NNQ1</accession>
<evidence type="ECO:0000256" key="4">
    <source>
        <dbReference type="ARBA" id="ARBA00022840"/>
    </source>
</evidence>
<dbReference type="CDD" id="cd03255">
    <property type="entry name" value="ABC_MJ0796_LolCDE_FtsE"/>
    <property type="match status" value="1"/>
</dbReference>
<dbReference type="PANTHER" id="PTHR24220">
    <property type="entry name" value="IMPORT ATP-BINDING PROTEIN"/>
    <property type="match status" value="1"/>
</dbReference>
<dbReference type="InterPro" id="IPR003593">
    <property type="entry name" value="AAA+_ATPase"/>
</dbReference>
<evidence type="ECO:0000256" key="3">
    <source>
        <dbReference type="ARBA" id="ARBA00022741"/>
    </source>
</evidence>
<dbReference type="InterPro" id="IPR017911">
    <property type="entry name" value="MacB-like_ATP-bd"/>
</dbReference>
<dbReference type="RefSeq" id="WP_194448640.1">
    <property type="nucleotide sequence ID" value="NZ_CP063849.1"/>
</dbReference>
<dbReference type="AlphaFoldDB" id="A0A7S7NNQ1"/>
<proteinExistence type="inferred from homology"/>
<dbReference type="Gene3D" id="3.40.50.300">
    <property type="entry name" value="P-loop containing nucleotide triphosphate hydrolases"/>
    <property type="match status" value="1"/>
</dbReference>
<dbReference type="KEGG" id="pfer:IRI77_30015"/>
<dbReference type="InterPro" id="IPR017871">
    <property type="entry name" value="ABC_transporter-like_CS"/>
</dbReference>
<evidence type="ECO:0000259" key="5">
    <source>
        <dbReference type="PROSITE" id="PS50893"/>
    </source>
</evidence>
<evidence type="ECO:0000313" key="7">
    <source>
        <dbReference type="Proteomes" id="UP000593892"/>
    </source>
</evidence>
<dbReference type="SUPFAM" id="SSF52540">
    <property type="entry name" value="P-loop containing nucleoside triphosphate hydrolases"/>
    <property type="match status" value="1"/>
</dbReference>
<dbReference type="InterPro" id="IPR015854">
    <property type="entry name" value="ABC_transpr_LolD-like"/>
</dbReference>
<dbReference type="InterPro" id="IPR027417">
    <property type="entry name" value="P-loop_NTPase"/>
</dbReference>
<organism evidence="6 7">
    <name type="scientific">Paludibaculum fermentans</name>
    <dbReference type="NCBI Taxonomy" id="1473598"/>
    <lineage>
        <taxon>Bacteria</taxon>
        <taxon>Pseudomonadati</taxon>
        <taxon>Acidobacteriota</taxon>
        <taxon>Terriglobia</taxon>
        <taxon>Bryobacterales</taxon>
        <taxon>Bryobacteraceae</taxon>
        <taxon>Paludibaculum</taxon>
    </lineage>
</organism>
<dbReference type="GO" id="GO:0022857">
    <property type="term" value="F:transmembrane transporter activity"/>
    <property type="evidence" value="ECO:0007669"/>
    <property type="project" value="TreeGrafter"/>
</dbReference>
<comment type="similarity">
    <text evidence="1">Belongs to the ABC transporter superfamily.</text>
</comment>
<keyword evidence="4 6" id="KW-0067">ATP-binding</keyword>
<protein>
    <submittedName>
        <fullName evidence="6">ABC transporter ATP-binding protein</fullName>
    </submittedName>
</protein>